<evidence type="ECO:0000256" key="4">
    <source>
        <dbReference type="ARBA" id="ARBA00022801"/>
    </source>
</evidence>
<dbReference type="Pfam" id="PF17652">
    <property type="entry name" value="Glyco_hydro81C"/>
    <property type="match status" value="1"/>
</dbReference>
<keyword evidence="5" id="KW-0119">Carbohydrate metabolism</keyword>
<evidence type="ECO:0000313" key="12">
    <source>
        <dbReference type="EMBL" id="MCT7398266.1"/>
    </source>
</evidence>
<dbReference type="InterPro" id="IPR040720">
    <property type="entry name" value="GH81_C"/>
</dbReference>
<dbReference type="Pfam" id="PF17189">
    <property type="entry name" value="Glyco_hydro_30C"/>
    <property type="match status" value="1"/>
</dbReference>
<evidence type="ECO:0000259" key="11">
    <source>
        <dbReference type="Pfam" id="PF17652"/>
    </source>
</evidence>
<evidence type="ECO:0000256" key="5">
    <source>
        <dbReference type="ARBA" id="ARBA00023277"/>
    </source>
</evidence>
<dbReference type="PANTHER" id="PTHR31983:SF0">
    <property type="entry name" value="GLUCAN ENDO-1,3-BETA-D-GLUCOSIDASE 2"/>
    <property type="match status" value="1"/>
</dbReference>
<keyword evidence="13" id="KW-1185">Reference proteome</keyword>
<comment type="catalytic activity">
    <reaction evidence="1">
        <text>Hydrolysis of (1-&gt;3)-beta-D-glucosidic linkages in (1-&gt;3)-beta-D-glucans.</text>
        <dbReference type="EC" id="3.2.1.39"/>
    </reaction>
</comment>
<evidence type="ECO:0000256" key="2">
    <source>
        <dbReference type="ARBA" id="ARBA00010730"/>
    </source>
</evidence>
<keyword evidence="4 12" id="KW-0378">Hydrolase</keyword>
<name>A0ABT2M056_9FIRM</name>
<feature type="compositionally biased region" description="Basic and acidic residues" evidence="9">
    <location>
        <begin position="1137"/>
        <end position="1150"/>
    </location>
</feature>
<feature type="region of interest" description="Disordered" evidence="9">
    <location>
        <begin position="1133"/>
        <end position="1198"/>
    </location>
</feature>
<protein>
    <recommendedName>
        <fullName evidence="3">glucan endo-1,3-beta-D-glucosidase</fullName>
        <ecNumber evidence="3">3.2.1.39</ecNumber>
    </recommendedName>
</protein>
<proteinExistence type="inferred from homology"/>
<dbReference type="GO" id="GO:0016787">
    <property type="term" value="F:hydrolase activity"/>
    <property type="evidence" value="ECO:0007669"/>
    <property type="project" value="UniProtKB-KW"/>
</dbReference>
<keyword evidence="8" id="KW-0624">Polysaccharide degradation</keyword>
<sequence>MGNKLKKSVAVLLTATMIATPVTSPEGTKEVQAEQLGSIAKEVTGTWSYWDGNKDVVQTNKMLLDKLPTRANQGTYRFTTDNYDANTNAIDVGGFSSSMLWNYSTSAFGECAYAIPMAYCGNTNGMYVSKPSTLIIKDTYTQTVVMSMNSMGTMSDFIVGTDYTFASTKVDKSDEWLTDVVMENANDSSQYLKTTMVQGSPFAYFEVSGGNTITLQRPRTLPSEVAYYNGTTLEDSTQLIIRVYDNADLISGYSDYDYYAVYLPEGTKVSQADATAKYADNKMGDLTFTLPSDRAYMSMAWLMESNGKKDADAQEVKDAFAPYAYNFITGTKTSFTQNGAEIKTTYKYTVDKKAESTADGTVMGILPHQYKNMSGYDYMDYTARTIRGTMKYLIGDSYQTTLQYTGILPTLPGIDESDKATLRQYVNDFMDVYGPTDDGGLTKESYEVNTYDTGKKLNRAIQVMEAAEACGDTQSADKLLKGIENELADWFTADGEDDDKYFYYDKEVGSLFGFPQAYYTVDGMTDHHFHYGYFVNAAAQVAMRDPQFIQKYQNVINEIIGDFATYEENNSNSRYPFLRYFSTYEGHSWASGHANFGDGNNQESSSEAINAWAGLILYGQATGNKELTSLGMYLYATEVSSVNCYWFDTDGDILDEQYTEGKGENAKYSQASMVWGGKYTYAAWWTDEPLQIQGINILPMTPASFYAAANKDFILTNWKTAERNEKNYNGKNEKNPKRWNEIWSEYLAMADPDKALEYFDEQCDPEAGESKAHAFNWIMAMQKNGTPDLTVTSDNPLACAFKNADGEMTYTAYNTTDEDVKVSFSDGTEIVAKPHSMTTTGDGEVTTKSTYKVEHYLSDGNGNYNLFNTEKKSGKIGNEVTAVANTYQGYKFNPEVEGTVQSGVIAEDGSLVLKLYYDITEIETTKEYEDDSKYTSLGVSNGVEISYRVLRNDFNAGVKLLDANDTFYMEYQGIYTSENTNAYLNKKSLSTLNGVFKFSVKNTLTENTYNTIKLVSGNKQVYILVKYGKPTTAPDLSDYESEQEETTVDENAPTDATGLVLGTPADNVISVTFRATQEQNDKGQLYNVYVDGTLKLSSVAAGNYTIDKIYAGTRTVEVKAVLNGKESKGISSTIKVTGEKEPTTKPETTTKNEVTTTKSDNPGETTGKGETPGEVTTNKGQGETTKAQSSDTTTKKDDFAKTTVTSQDTINGQNQAKAVKVGKAKIKSAKITKKASVKKLIITFKKINNISGYQVKLSSSKKFAKKATMTKLVKKNKKSYIFKVSSKNLAKAKKLYVKARAYRIVDNKRIYGKWTKKKVVKK</sequence>
<evidence type="ECO:0000256" key="3">
    <source>
        <dbReference type="ARBA" id="ARBA00012780"/>
    </source>
</evidence>
<keyword evidence="6" id="KW-0326">Glycosidase</keyword>
<gene>
    <name evidence="12" type="ORF">N5B56_04075</name>
</gene>
<dbReference type="EMBL" id="JAODBU010000003">
    <property type="protein sequence ID" value="MCT7398266.1"/>
    <property type="molecule type" value="Genomic_DNA"/>
</dbReference>
<feature type="domain" description="Glycosyl hydrolase family 30 beta sandwich" evidence="10">
    <location>
        <begin position="793"/>
        <end position="839"/>
    </location>
</feature>
<evidence type="ECO:0000256" key="7">
    <source>
        <dbReference type="ARBA" id="ARBA00023316"/>
    </source>
</evidence>
<feature type="domain" description="Glycosyl hydrolase family 81 C-terminal" evidence="11">
    <location>
        <begin position="445"/>
        <end position="762"/>
    </location>
</feature>
<organism evidence="12 13">
    <name type="scientific">Eubacterium album</name>
    <dbReference type="NCBI Taxonomy" id="2978477"/>
    <lineage>
        <taxon>Bacteria</taxon>
        <taxon>Bacillati</taxon>
        <taxon>Bacillota</taxon>
        <taxon>Clostridia</taxon>
        <taxon>Eubacteriales</taxon>
        <taxon>Eubacteriaceae</taxon>
        <taxon>Eubacterium</taxon>
    </lineage>
</organism>
<dbReference type="Proteomes" id="UP001431199">
    <property type="component" value="Unassembled WGS sequence"/>
</dbReference>
<evidence type="ECO:0000256" key="9">
    <source>
        <dbReference type="SAM" id="MobiDB-lite"/>
    </source>
</evidence>
<dbReference type="RefSeq" id="WP_260978434.1">
    <property type="nucleotide sequence ID" value="NZ_JAODBU010000003.1"/>
</dbReference>
<evidence type="ECO:0000313" key="13">
    <source>
        <dbReference type="Proteomes" id="UP001431199"/>
    </source>
</evidence>
<comment type="caution">
    <text evidence="12">The sequence shown here is derived from an EMBL/GenBank/DDBJ whole genome shotgun (WGS) entry which is preliminary data.</text>
</comment>
<evidence type="ECO:0000256" key="6">
    <source>
        <dbReference type="ARBA" id="ARBA00023295"/>
    </source>
</evidence>
<evidence type="ECO:0000259" key="10">
    <source>
        <dbReference type="Pfam" id="PF17189"/>
    </source>
</evidence>
<dbReference type="InterPro" id="IPR005200">
    <property type="entry name" value="Endo-beta-glucanase"/>
</dbReference>
<dbReference type="PROSITE" id="PS52008">
    <property type="entry name" value="GH81"/>
    <property type="match status" value="1"/>
</dbReference>
<dbReference type="PANTHER" id="PTHR31983">
    <property type="entry name" value="ENDO-1,3(4)-BETA-GLUCANASE 1"/>
    <property type="match status" value="1"/>
</dbReference>
<evidence type="ECO:0000256" key="1">
    <source>
        <dbReference type="ARBA" id="ARBA00000382"/>
    </source>
</evidence>
<evidence type="ECO:0000256" key="8">
    <source>
        <dbReference type="ARBA" id="ARBA00023326"/>
    </source>
</evidence>
<dbReference type="EC" id="3.2.1.39" evidence="3"/>
<dbReference type="InterPro" id="IPR033452">
    <property type="entry name" value="GH30_C"/>
</dbReference>
<feature type="compositionally biased region" description="Low complexity" evidence="9">
    <location>
        <begin position="1151"/>
        <end position="1177"/>
    </location>
</feature>
<keyword evidence="7" id="KW-0961">Cell wall biogenesis/degradation</keyword>
<accession>A0ABT2M056</accession>
<comment type="similarity">
    <text evidence="2">Belongs to the glycosyl hydrolase 81 family.</text>
</comment>
<reference evidence="12" key="1">
    <citation type="submission" date="2022-09" db="EMBL/GenBank/DDBJ databases">
        <title>Eubacterium sp. LFL-14 isolated from human feces.</title>
        <authorList>
            <person name="Liu F."/>
        </authorList>
    </citation>
    <scope>NUCLEOTIDE SEQUENCE</scope>
    <source>
        <strain evidence="12">LFL-14</strain>
    </source>
</reference>